<gene>
    <name evidence="2" type="ORF">E3T39_01020</name>
</gene>
<dbReference type="OrthoDB" id="1664004at2"/>
<reference evidence="2 3" key="1">
    <citation type="submission" date="2019-03" db="EMBL/GenBank/DDBJ databases">
        <title>Genomics of glacier-inhabiting Cryobacterium strains.</title>
        <authorList>
            <person name="Liu Q."/>
            <person name="Xin Y.-H."/>
        </authorList>
    </citation>
    <scope>NUCLEOTIDE SEQUENCE [LARGE SCALE GENOMIC DNA]</scope>
    <source>
        <strain evidence="2 3">Sr39</strain>
    </source>
</reference>
<proteinExistence type="predicted"/>
<dbReference type="Pfam" id="PF22507">
    <property type="entry name" value="DUF6994"/>
    <property type="match status" value="1"/>
</dbReference>
<accession>A0A4R9AI15</accession>
<dbReference type="AlphaFoldDB" id="A0A4R9AI15"/>
<name>A0A4R9AI15_9MICO</name>
<dbReference type="RefSeq" id="WP_134512918.1">
    <property type="nucleotide sequence ID" value="NZ_SOHJ01000002.1"/>
</dbReference>
<dbReference type="Proteomes" id="UP000298170">
    <property type="component" value="Unassembled WGS sequence"/>
</dbReference>
<feature type="compositionally biased region" description="Basic and acidic residues" evidence="1">
    <location>
        <begin position="1"/>
        <end position="18"/>
    </location>
</feature>
<dbReference type="InterPro" id="IPR054263">
    <property type="entry name" value="DUF6994"/>
</dbReference>
<protein>
    <submittedName>
        <fullName evidence="2">Uncharacterized protein</fullName>
    </submittedName>
</protein>
<sequence length="230" mass="25961">MDTGFDVRSDAGGRDPDQHSPTLRRYHQLLWSRQLPGGALFTLDISTEGSYLHHSSGVGEFFLASDTIIHTFASWIRMADIMAQVEDVDRAAFHRIGRTIGGTIIFPGNRIEGKPTINGARGMHPRICDRFDLTLECIRRHYHGELSPLDETLARYADFFSLYRDFAGYVQFFLLQDLVSPDSSTVEFFTTFDDFSTPALPGNFKAYEQYRSNSVAFVSARNARIADTCL</sequence>
<comment type="caution">
    <text evidence="2">The sequence shown here is derived from an EMBL/GenBank/DDBJ whole genome shotgun (WGS) entry which is preliminary data.</text>
</comment>
<dbReference type="EMBL" id="SOHJ01000002">
    <property type="protein sequence ID" value="TFD62563.1"/>
    <property type="molecule type" value="Genomic_DNA"/>
</dbReference>
<evidence type="ECO:0000313" key="2">
    <source>
        <dbReference type="EMBL" id="TFD62563.1"/>
    </source>
</evidence>
<feature type="region of interest" description="Disordered" evidence="1">
    <location>
        <begin position="1"/>
        <end position="21"/>
    </location>
</feature>
<evidence type="ECO:0000256" key="1">
    <source>
        <dbReference type="SAM" id="MobiDB-lite"/>
    </source>
</evidence>
<keyword evidence="3" id="KW-1185">Reference proteome</keyword>
<evidence type="ECO:0000313" key="3">
    <source>
        <dbReference type="Proteomes" id="UP000298170"/>
    </source>
</evidence>
<organism evidence="2 3">
    <name type="scientific">Cryobacterium suzukii</name>
    <dbReference type="NCBI Taxonomy" id="1259198"/>
    <lineage>
        <taxon>Bacteria</taxon>
        <taxon>Bacillati</taxon>
        <taxon>Actinomycetota</taxon>
        <taxon>Actinomycetes</taxon>
        <taxon>Micrococcales</taxon>
        <taxon>Microbacteriaceae</taxon>
        <taxon>Cryobacterium</taxon>
    </lineage>
</organism>